<dbReference type="SUPFAM" id="SSF52096">
    <property type="entry name" value="ClpP/crotonase"/>
    <property type="match status" value="1"/>
</dbReference>
<keyword evidence="10" id="KW-0963">Cytoplasm</keyword>
<keyword evidence="2 10" id="KW-0444">Lipid biosynthesis</keyword>
<keyword evidence="13" id="KW-1185">Reference proteome</keyword>
<dbReference type="AlphaFoldDB" id="A0A317PE29"/>
<keyword evidence="6 10" id="KW-0067">ATP-binding</keyword>
<dbReference type="GO" id="GO:2001295">
    <property type="term" value="P:malonyl-CoA biosynthetic process"/>
    <property type="evidence" value="ECO:0007669"/>
    <property type="project" value="UniProtKB-UniRule"/>
</dbReference>
<sequence>MHNYLDFEKPISDLEGKILELRKLAAEDESVDTADEVSRLEARARDATADIYSRLNPWQKTQVARHPARPHFRDYAAGLFTEFTPLAGDRKFGEDAAIQAGFARFRGKPIAVIGQEKGNDTKSRIRHNFGSARPEGYRKAIRIMEMANRFGLPVVTLVDTAGAYPGVGAEERGQSEAIARSTEMCLNLKVPLVSVIIGEGGSGGAIAIATGNRVYMLEHAVYSVISPEGAASILWRDSTRAKDAATAMKITAEDLNDLGIIDGIIKEPVGGAHRDAEAVIARTGDTIFAALESLGQKSGDELRAHRRAKFLQIGRQIG</sequence>
<evidence type="ECO:0000256" key="9">
    <source>
        <dbReference type="ARBA" id="ARBA00049152"/>
    </source>
</evidence>
<comment type="subunit">
    <text evidence="10">Acetyl-CoA carboxylase is a heterohexamer composed of biotin carboxyl carrier protein (AccB), biotin carboxylase (AccC) and two subunits each of ACCase subunit alpha (AccA) and ACCase subunit beta (AccD).</text>
</comment>
<dbReference type="EC" id="2.1.3.15" evidence="10"/>
<dbReference type="HAMAP" id="MF_00823">
    <property type="entry name" value="AcetylCoA_CT_alpha"/>
    <property type="match status" value="1"/>
</dbReference>
<keyword evidence="8 10" id="KW-0275">Fatty acid biosynthesis</keyword>
<dbReference type="InterPro" id="IPR001095">
    <property type="entry name" value="Acetyl_CoA_COase_a_su"/>
</dbReference>
<dbReference type="Pfam" id="PF03255">
    <property type="entry name" value="ACCA"/>
    <property type="match status" value="1"/>
</dbReference>
<dbReference type="PRINTS" id="PR01069">
    <property type="entry name" value="ACCCTRFRASEA"/>
</dbReference>
<dbReference type="OrthoDB" id="9808023at2"/>
<keyword evidence="5 10" id="KW-0276">Fatty acid metabolism</keyword>
<dbReference type="UniPathway" id="UPA00655">
    <property type="reaction ID" value="UER00711"/>
</dbReference>
<gene>
    <name evidence="10" type="primary">accA</name>
    <name evidence="12" type="ORF">DFR52_105103</name>
</gene>
<comment type="caution">
    <text evidence="12">The sequence shown here is derived from an EMBL/GenBank/DDBJ whole genome shotgun (WGS) entry which is preliminary data.</text>
</comment>
<keyword evidence="7 10" id="KW-0443">Lipid metabolism</keyword>
<evidence type="ECO:0000256" key="3">
    <source>
        <dbReference type="ARBA" id="ARBA00022679"/>
    </source>
</evidence>
<comment type="function">
    <text evidence="10">Component of the acetyl coenzyme A carboxylase (ACC) complex. First, biotin carboxylase catalyzes the carboxylation of biotin on its carrier protein (BCCP) and then the CO(2) group is transferred by the carboxyltransferase to acetyl-CoA to form malonyl-CoA.</text>
</comment>
<dbReference type="InterPro" id="IPR011763">
    <property type="entry name" value="COA_CT_C"/>
</dbReference>
<protein>
    <recommendedName>
        <fullName evidence="10">Acetyl-coenzyme A carboxylase carboxyl transferase subunit alpha</fullName>
        <shortName evidence="10">ACCase subunit alpha</shortName>
        <shortName evidence="10">Acetyl-CoA carboxylase carboxyltransferase subunit alpha</shortName>
        <ecNumber evidence="10">2.1.3.15</ecNumber>
    </recommendedName>
</protein>
<evidence type="ECO:0000256" key="8">
    <source>
        <dbReference type="ARBA" id="ARBA00023160"/>
    </source>
</evidence>
<evidence type="ECO:0000256" key="6">
    <source>
        <dbReference type="ARBA" id="ARBA00022840"/>
    </source>
</evidence>
<dbReference type="GO" id="GO:0003989">
    <property type="term" value="F:acetyl-CoA carboxylase activity"/>
    <property type="evidence" value="ECO:0007669"/>
    <property type="project" value="InterPro"/>
</dbReference>
<keyword evidence="3 10" id="KW-0808">Transferase</keyword>
<comment type="subcellular location">
    <subcellularLocation>
        <location evidence="10">Cytoplasm</location>
    </subcellularLocation>
</comment>
<reference evidence="12 13" key="1">
    <citation type="submission" date="2018-05" db="EMBL/GenBank/DDBJ databases">
        <title>Genomic Encyclopedia of Type Strains, Phase IV (KMG-IV): sequencing the most valuable type-strain genomes for metagenomic binning, comparative biology and taxonomic classification.</title>
        <authorList>
            <person name="Goeker M."/>
        </authorList>
    </citation>
    <scope>NUCLEOTIDE SEQUENCE [LARGE SCALE GENOMIC DNA]</scope>
    <source>
        <strain evidence="12 13">DSM 16791</strain>
    </source>
</reference>
<dbReference type="PANTHER" id="PTHR42853">
    <property type="entry name" value="ACETYL-COENZYME A CARBOXYLASE CARBOXYL TRANSFERASE SUBUNIT ALPHA"/>
    <property type="match status" value="1"/>
</dbReference>
<comment type="similarity">
    <text evidence="10">Belongs to the AccA family.</text>
</comment>
<evidence type="ECO:0000256" key="1">
    <source>
        <dbReference type="ARBA" id="ARBA00004956"/>
    </source>
</evidence>
<feature type="domain" description="CoA carboxyltransferase C-terminal" evidence="11">
    <location>
        <begin position="36"/>
        <end position="293"/>
    </location>
</feature>
<evidence type="ECO:0000256" key="7">
    <source>
        <dbReference type="ARBA" id="ARBA00023098"/>
    </source>
</evidence>
<evidence type="ECO:0000256" key="5">
    <source>
        <dbReference type="ARBA" id="ARBA00022832"/>
    </source>
</evidence>
<dbReference type="NCBIfam" id="NF041504">
    <property type="entry name" value="AccA_sub"/>
    <property type="match status" value="1"/>
</dbReference>
<dbReference type="RefSeq" id="WP_110033550.1">
    <property type="nucleotide sequence ID" value="NZ_QGTR01000005.1"/>
</dbReference>
<keyword evidence="4 10" id="KW-0547">Nucleotide-binding</keyword>
<accession>A0A317PE29</accession>
<dbReference type="NCBIfam" id="NF004344">
    <property type="entry name" value="PRK05724.1"/>
    <property type="match status" value="1"/>
</dbReference>
<dbReference type="GO" id="GO:0005524">
    <property type="term" value="F:ATP binding"/>
    <property type="evidence" value="ECO:0007669"/>
    <property type="project" value="UniProtKB-KW"/>
</dbReference>
<evidence type="ECO:0000259" key="11">
    <source>
        <dbReference type="PROSITE" id="PS50989"/>
    </source>
</evidence>
<dbReference type="GO" id="GO:0006633">
    <property type="term" value="P:fatty acid biosynthetic process"/>
    <property type="evidence" value="ECO:0007669"/>
    <property type="project" value="UniProtKB-KW"/>
</dbReference>
<dbReference type="Proteomes" id="UP000246352">
    <property type="component" value="Unassembled WGS sequence"/>
</dbReference>
<comment type="pathway">
    <text evidence="1 10">Lipid metabolism; malonyl-CoA biosynthesis; malonyl-CoA from acetyl-CoA: step 1/1.</text>
</comment>
<evidence type="ECO:0000256" key="10">
    <source>
        <dbReference type="HAMAP-Rule" id="MF_00823"/>
    </source>
</evidence>
<evidence type="ECO:0000256" key="4">
    <source>
        <dbReference type="ARBA" id="ARBA00022741"/>
    </source>
</evidence>
<proteinExistence type="inferred from homology"/>
<evidence type="ECO:0000256" key="2">
    <source>
        <dbReference type="ARBA" id="ARBA00022516"/>
    </source>
</evidence>
<dbReference type="Gene3D" id="3.90.226.10">
    <property type="entry name" value="2-enoyl-CoA Hydratase, Chain A, domain 1"/>
    <property type="match status" value="1"/>
</dbReference>
<dbReference type="PANTHER" id="PTHR42853:SF3">
    <property type="entry name" value="ACETYL-COENZYME A CARBOXYLASE CARBOXYL TRANSFERASE SUBUNIT ALPHA, CHLOROPLASTIC"/>
    <property type="match status" value="1"/>
</dbReference>
<dbReference type="GO" id="GO:0016743">
    <property type="term" value="F:carboxyl- or carbamoyltransferase activity"/>
    <property type="evidence" value="ECO:0007669"/>
    <property type="project" value="UniProtKB-UniRule"/>
</dbReference>
<name>A0A317PE29_9HYPH</name>
<dbReference type="InterPro" id="IPR029045">
    <property type="entry name" value="ClpP/crotonase-like_dom_sf"/>
</dbReference>
<comment type="catalytic activity">
    <reaction evidence="9 10">
        <text>N(6)-carboxybiotinyl-L-lysyl-[protein] + acetyl-CoA = N(6)-biotinyl-L-lysyl-[protein] + malonyl-CoA</text>
        <dbReference type="Rhea" id="RHEA:54728"/>
        <dbReference type="Rhea" id="RHEA-COMP:10505"/>
        <dbReference type="Rhea" id="RHEA-COMP:10506"/>
        <dbReference type="ChEBI" id="CHEBI:57288"/>
        <dbReference type="ChEBI" id="CHEBI:57384"/>
        <dbReference type="ChEBI" id="CHEBI:83144"/>
        <dbReference type="ChEBI" id="CHEBI:83145"/>
        <dbReference type="EC" id="2.1.3.15"/>
    </reaction>
</comment>
<dbReference type="NCBIfam" id="TIGR00513">
    <property type="entry name" value="accA"/>
    <property type="match status" value="1"/>
</dbReference>
<organism evidence="12 13">
    <name type="scientific">Hoeflea marina</name>
    <dbReference type="NCBI Taxonomy" id="274592"/>
    <lineage>
        <taxon>Bacteria</taxon>
        <taxon>Pseudomonadati</taxon>
        <taxon>Pseudomonadota</taxon>
        <taxon>Alphaproteobacteria</taxon>
        <taxon>Hyphomicrobiales</taxon>
        <taxon>Rhizobiaceae</taxon>
        <taxon>Hoeflea</taxon>
    </lineage>
</organism>
<dbReference type="PROSITE" id="PS50989">
    <property type="entry name" value="COA_CT_CTER"/>
    <property type="match status" value="1"/>
</dbReference>
<dbReference type="EMBL" id="QGTR01000005">
    <property type="protein sequence ID" value="PWV98125.1"/>
    <property type="molecule type" value="Genomic_DNA"/>
</dbReference>
<evidence type="ECO:0000313" key="13">
    <source>
        <dbReference type="Proteomes" id="UP000246352"/>
    </source>
</evidence>
<evidence type="ECO:0000313" key="12">
    <source>
        <dbReference type="EMBL" id="PWV98125.1"/>
    </source>
</evidence>
<dbReference type="GO" id="GO:0009317">
    <property type="term" value="C:acetyl-CoA carboxylase complex"/>
    <property type="evidence" value="ECO:0007669"/>
    <property type="project" value="InterPro"/>
</dbReference>